<dbReference type="EMBL" id="CP005076">
    <property type="protein sequence ID" value="AGR42303.1"/>
    <property type="molecule type" value="Genomic_DNA"/>
</dbReference>
<dbReference type="PANTHER" id="PTHR30525">
    <property type="entry name" value="1-DEOXY-D-XYLULOSE 5-PHOSPHATE REDUCTOISOMERASE"/>
    <property type="match status" value="1"/>
</dbReference>
<feature type="binding site" evidence="9">
    <location>
        <position position="203"/>
    </location>
    <ligand>
        <name>1-deoxy-D-xylulose 5-phosphate</name>
        <dbReference type="ChEBI" id="CHEBI:57792"/>
    </ligand>
</feature>
<dbReference type="InterPro" id="IPR026877">
    <property type="entry name" value="DXPR_C"/>
</dbReference>
<dbReference type="OrthoDB" id="9806546at2"/>
<dbReference type="Proteomes" id="UP000014983">
    <property type="component" value="Chromosome"/>
</dbReference>
<keyword evidence="4 9" id="KW-0521">NADP</keyword>
<evidence type="ECO:0000313" key="13">
    <source>
        <dbReference type="EMBL" id="AGR42303.1"/>
    </source>
</evidence>
<dbReference type="UniPathway" id="UPA00056">
    <property type="reaction ID" value="UER00092"/>
</dbReference>
<dbReference type="RefSeq" id="WP_020836535.1">
    <property type="nucleotide sequence ID" value="NC_021833.1"/>
</dbReference>
<feature type="domain" description="1-deoxy-D-xylulose 5-phosphate reductoisomerase N-terminal" evidence="10">
    <location>
        <begin position="5"/>
        <end position="125"/>
    </location>
</feature>
<dbReference type="Gene3D" id="3.40.50.720">
    <property type="entry name" value="NAD(P)-binding Rossmann-like Domain"/>
    <property type="match status" value="1"/>
</dbReference>
<feature type="binding site" evidence="9">
    <location>
        <position position="14"/>
    </location>
    <ligand>
        <name>NADPH</name>
        <dbReference type="ChEBI" id="CHEBI:57783"/>
    </ligand>
</feature>
<evidence type="ECO:0000259" key="11">
    <source>
        <dbReference type="Pfam" id="PF08436"/>
    </source>
</evidence>
<feature type="domain" description="DXP reductoisomerase C-terminal" evidence="12">
    <location>
        <begin position="250"/>
        <end position="367"/>
    </location>
</feature>
<keyword evidence="14" id="KW-1185">Reference proteome</keyword>
<dbReference type="NCBIfam" id="TIGR00243">
    <property type="entry name" value="Dxr"/>
    <property type="match status" value="1"/>
</dbReference>
<dbReference type="PANTHER" id="PTHR30525:SF0">
    <property type="entry name" value="1-DEOXY-D-XYLULOSE 5-PHOSPHATE REDUCTOISOMERASE, CHLOROPLASTIC"/>
    <property type="match status" value="1"/>
</dbReference>
<dbReference type="FunCoup" id="S5MEV6">
    <property type="interactions" value="234"/>
</dbReference>
<feature type="binding site" evidence="9">
    <location>
        <position position="144"/>
    </location>
    <ligand>
        <name>1-deoxy-D-xylulose 5-phosphate</name>
        <dbReference type="ChEBI" id="CHEBI:57792"/>
    </ligand>
</feature>
<dbReference type="HOGENOM" id="CLU_035714_0_0_14"/>
<keyword evidence="5 9" id="KW-0560">Oxidoreductase</keyword>
<keyword evidence="6 9" id="KW-0464">Manganese</keyword>
<feature type="binding site" evidence="9">
    <location>
        <position position="119"/>
    </location>
    <ligand>
        <name>NADPH</name>
        <dbReference type="ChEBI" id="CHEBI:57783"/>
    </ligand>
</feature>
<keyword evidence="3 9" id="KW-0479">Metal-binding</keyword>
<evidence type="ECO:0000256" key="9">
    <source>
        <dbReference type="HAMAP-Rule" id="MF_00183"/>
    </source>
</evidence>
<dbReference type="Pfam" id="PF08436">
    <property type="entry name" value="DXP_redisom_C"/>
    <property type="match status" value="1"/>
</dbReference>
<proteinExistence type="inferred from homology"/>
<comment type="similarity">
    <text evidence="2 9">Belongs to the DXR family.</text>
</comment>
<evidence type="ECO:0000259" key="12">
    <source>
        <dbReference type="Pfam" id="PF13288"/>
    </source>
</evidence>
<evidence type="ECO:0000256" key="2">
    <source>
        <dbReference type="ARBA" id="ARBA00006825"/>
    </source>
</evidence>
<evidence type="ECO:0000256" key="8">
    <source>
        <dbReference type="ARBA" id="ARBA00048543"/>
    </source>
</evidence>
<dbReference type="InterPro" id="IPR003821">
    <property type="entry name" value="DXP_reductoisomerase"/>
</dbReference>
<feature type="binding site" evidence="9">
    <location>
        <position position="212"/>
    </location>
    <ligand>
        <name>Mn(2+)</name>
        <dbReference type="ChEBI" id="CHEBI:29035"/>
    </ligand>
</feature>
<evidence type="ECO:0000256" key="6">
    <source>
        <dbReference type="ARBA" id="ARBA00023211"/>
    </source>
</evidence>
<feature type="binding site" evidence="9">
    <location>
        <position position="38"/>
    </location>
    <ligand>
        <name>NADPH</name>
        <dbReference type="ChEBI" id="CHEBI:57783"/>
    </ligand>
</feature>
<feature type="binding site" evidence="9">
    <location>
        <position position="117"/>
    </location>
    <ligand>
        <name>NADPH</name>
        <dbReference type="ChEBI" id="CHEBI:57783"/>
    </ligand>
</feature>
<dbReference type="STRING" id="1276221.SDIMI_v3c05990"/>
<keyword evidence="9" id="KW-0460">Magnesium</keyword>
<feature type="domain" description="1-deoxy-D-xylulose 5-phosphate reductoisomerase C-terminal" evidence="11">
    <location>
        <begin position="139"/>
        <end position="220"/>
    </location>
</feature>
<reference evidence="13 14" key="1">
    <citation type="journal article" date="2013" name="Genome Biol. Evol.">
        <title>Comparison of metabolic capacities and inference of gene content evolution in mosquito-associated Spiroplasma diminutum and S. taiwanense.</title>
        <authorList>
            <person name="Lo W.S."/>
            <person name="Ku C."/>
            <person name="Chen L.L."/>
            <person name="Chang T.H."/>
            <person name="Kuo C.H."/>
        </authorList>
    </citation>
    <scope>NUCLEOTIDE SEQUENCE [LARGE SCALE GENOMIC DNA]</scope>
    <source>
        <strain evidence="13">CUAS-1</strain>
    </source>
</reference>
<dbReference type="InterPro" id="IPR036291">
    <property type="entry name" value="NAD(P)-bd_dom_sf"/>
</dbReference>
<dbReference type="EC" id="1.1.1.267" evidence="9"/>
<dbReference type="PATRIC" id="fig|1276221.3.peg.599"/>
<organism evidence="13 14">
    <name type="scientific">Spiroplasma diminutum CUAS-1</name>
    <dbReference type="NCBI Taxonomy" id="1276221"/>
    <lineage>
        <taxon>Bacteria</taxon>
        <taxon>Bacillati</taxon>
        <taxon>Mycoplasmatota</taxon>
        <taxon>Mollicutes</taxon>
        <taxon>Entomoplasmatales</taxon>
        <taxon>Spiroplasmataceae</taxon>
        <taxon>Spiroplasma</taxon>
    </lineage>
</organism>
<comment type="pathway">
    <text evidence="1 9">Isoprenoid biosynthesis; isopentenyl diphosphate biosynthesis via DXP pathway; isopentenyl diphosphate from 1-deoxy-D-xylulose 5-phosphate: step 1/6.</text>
</comment>
<feature type="binding site" evidence="9">
    <location>
        <position position="145"/>
    </location>
    <ligand>
        <name>1-deoxy-D-xylulose 5-phosphate</name>
        <dbReference type="ChEBI" id="CHEBI:57792"/>
    </ligand>
</feature>
<evidence type="ECO:0000256" key="7">
    <source>
        <dbReference type="ARBA" id="ARBA00023229"/>
    </source>
</evidence>
<evidence type="ECO:0000259" key="10">
    <source>
        <dbReference type="Pfam" id="PF02670"/>
    </source>
</evidence>
<feature type="binding site" evidence="9">
    <location>
        <position position="143"/>
    </location>
    <ligand>
        <name>Mn(2+)</name>
        <dbReference type="ChEBI" id="CHEBI:29035"/>
    </ligand>
</feature>
<feature type="binding site" evidence="9">
    <location>
        <position position="196"/>
    </location>
    <ligand>
        <name>NADPH</name>
        <dbReference type="ChEBI" id="CHEBI:57783"/>
    </ligand>
</feature>
<dbReference type="Pfam" id="PF02670">
    <property type="entry name" value="DXP_reductoisom"/>
    <property type="match status" value="1"/>
</dbReference>
<dbReference type="Pfam" id="PF13288">
    <property type="entry name" value="DXPR_C"/>
    <property type="match status" value="1"/>
</dbReference>
<dbReference type="AlphaFoldDB" id="S5MEV6"/>
<feature type="binding site" evidence="9">
    <location>
        <position position="167"/>
    </location>
    <ligand>
        <name>1-deoxy-D-xylulose 5-phosphate</name>
        <dbReference type="ChEBI" id="CHEBI:57792"/>
    </ligand>
</feature>
<evidence type="ECO:0000256" key="1">
    <source>
        <dbReference type="ARBA" id="ARBA00005094"/>
    </source>
</evidence>
<dbReference type="InParanoid" id="S5MEV6"/>
<feature type="binding site" evidence="9">
    <location>
        <position position="209"/>
    </location>
    <ligand>
        <name>1-deoxy-D-xylulose 5-phosphate</name>
        <dbReference type="ChEBI" id="CHEBI:57792"/>
    </ligand>
</feature>
<keyword evidence="7 9" id="KW-0414">Isoprene biosynthesis</keyword>
<dbReference type="GO" id="GO:0016853">
    <property type="term" value="F:isomerase activity"/>
    <property type="evidence" value="ECO:0007669"/>
    <property type="project" value="UniProtKB-KW"/>
</dbReference>
<evidence type="ECO:0000256" key="4">
    <source>
        <dbReference type="ARBA" id="ARBA00022857"/>
    </source>
</evidence>
<dbReference type="InterPro" id="IPR013512">
    <property type="entry name" value="DXP_reductoisomerase_N"/>
</dbReference>
<dbReference type="GO" id="GO:0051484">
    <property type="term" value="P:isopentenyl diphosphate biosynthetic process, methylerythritol 4-phosphate pathway involved in terpenoid biosynthetic process"/>
    <property type="evidence" value="ECO:0007669"/>
    <property type="project" value="TreeGrafter"/>
</dbReference>
<dbReference type="KEGG" id="sdi:SDIMI_v3c05990"/>
<evidence type="ECO:0000313" key="14">
    <source>
        <dbReference type="Proteomes" id="UP000014983"/>
    </source>
</evidence>
<gene>
    <name evidence="9 13" type="primary">dxr</name>
    <name evidence="13" type="ORF">SDIMI_v3c05990</name>
</gene>
<feature type="binding site" evidence="9">
    <location>
        <position position="12"/>
    </location>
    <ligand>
        <name>NADPH</name>
        <dbReference type="ChEBI" id="CHEBI:57783"/>
    </ligand>
</feature>
<feature type="binding site" evidence="9">
    <location>
        <position position="39"/>
    </location>
    <ligand>
        <name>NADPH</name>
        <dbReference type="ChEBI" id="CHEBI:57783"/>
    </ligand>
</feature>
<comment type="cofactor">
    <cofactor evidence="9">
        <name>Mg(2+)</name>
        <dbReference type="ChEBI" id="CHEBI:18420"/>
    </cofactor>
    <cofactor evidence="9">
        <name>Mn(2+)</name>
        <dbReference type="ChEBI" id="CHEBI:29035"/>
    </cofactor>
</comment>
<dbReference type="PIRSF" id="PIRSF006205">
    <property type="entry name" value="Dxp_reductismrs"/>
    <property type="match status" value="1"/>
</dbReference>
<keyword evidence="13" id="KW-0413">Isomerase</keyword>
<dbReference type="HAMAP" id="MF_00183">
    <property type="entry name" value="DXP_reductoisom"/>
    <property type="match status" value="1"/>
</dbReference>
<feature type="binding site" evidence="9">
    <location>
        <position position="145"/>
    </location>
    <ligand>
        <name>Mn(2+)</name>
        <dbReference type="ChEBI" id="CHEBI:29035"/>
    </ligand>
</feature>
<evidence type="ECO:0000256" key="3">
    <source>
        <dbReference type="ARBA" id="ARBA00022723"/>
    </source>
</evidence>
<sequence>MIKNIILFGASGNIGQQCIELLKENKDKFNLIALSVGKNDSQVESFLHSFPTLKKIYSTKKLSELEIKYPNIEFYNEDILKLFSNKDEIVINALSGFFGLQVTLKSIENNLILLNSNKESFVTAGNLINEMLKKSETKIYPIDSEHCAIFQCLENENKVNTLFITASGGSFRNLTLQETANVSLKDALKHPNWDMGKKITIDSSTMFNKAFEILEAYHLFKIKNIVTLLHPQSIIHSMVEFEDGSIKAQLSVPDMKQVINYFLHYPKRISYDRQKNLQFNDLINLELKEIDQNRFKPIKFALKCIELKNSKSIALNAANEICVEYFLNEKIQFHQITEIVEIIFEECENIELTTYQQILDYDAAIRKKTISRIGE</sequence>
<feature type="binding site" evidence="9">
    <location>
        <position position="190"/>
    </location>
    <ligand>
        <name>1-deoxy-D-xylulose 5-phosphate</name>
        <dbReference type="ChEBI" id="CHEBI:57792"/>
    </ligand>
</feature>
<evidence type="ECO:0000256" key="5">
    <source>
        <dbReference type="ARBA" id="ARBA00023002"/>
    </source>
</evidence>
<dbReference type="GO" id="GO:0030604">
    <property type="term" value="F:1-deoxy-D-xylulose-5-phosphate reductoisomerase activity"/>
    <property type="evidence" value="ECO:0007669"/>
    <property type="project" value="UniProtKB-UniRule"/>
</dbReference>
<dbReference type="Gene3D" id="1.10.1740.10">
    <property type="match status" value="1"/>
</dbReference>
<protein>
    <recommendedName>
        <fullName evidence="9">1-deoxy-D-xylulose 5-phosphate reductoisomerase</fullName>
        <shortName evidence="9">DXP reductoisomerase</shortName>
        <ecNumber evidence="9">1.1.1.267</ecNumber>
    </recommendedName>
    <alternativeName>
        <fullName evidence="9">1-deoxyxylulose-5-phosphate reductoisomerase</fullName>
    </alternativeName>
    <alternativeName>
        <fullName evidence="9">2-C-methyl-D-erythritol 4-phosphate synthase</fullName>
    </alternativeName>
</protein>
<feature type="binding site" evidence="9">
    <location>
        <position position="37"/>
    </location>
    <ligand>
        <name>NADPH</name>
        <dbReference type="ChEBI" id="CHEBI:57783"/>
    </ligand>
</feature>
<dbReference type="InterPro" id="IPR036169">
    <property type="entry name" value="DXPR_C_sf"/>
</dbReference>
<dbReference type="GO" id="GO:0030145">
    <property type="term" value="F:manganese ion binding"/>
    <property type="evidence" value="ECO:0007669"/>
    <property type="project" value="TreeGrafter"/>
</dbReference>
<feature type="binding site" evidence="9">
    <location>
        <position position="208"/>
    </location>
    <ligand>
        <name>1-deoxy-D-xylulose 5-phosphate</name>
        <dbReference type="ChEBI" id="CHEBI:57792"/>
    </ligand>
</feature>
<dbReference type="eggNOG" id="COG0743">
    <property type="taxonomic scope" value="Bacteria"/>
</dbReference>
<comment type="caution">
    <text evidence="9">Lacks conserved residue(s) required for the propagation of feature annotation.</text>
</comment>
<feature type="binding site" evidence="9">
    <location>
        <position position="212"/>
    </location>
    <ligand>
        <name>1-deoxy-D-xylulose 5-phosphate</name>
        <dbReference type="ChEBI" id="CHEBI:57792"/>
    </ligand>
</feature>
<dbReference type="InterPro" id="IPR013644">
    <property type="entry name" value="DXP_reductoisomerase_C"/>
</dbReference>
<feature type="binding site" evidence="9">
    <location>
        <position position="118"/>
    </location>
    <ligand>
        <name>1-deoxy-D-xylulose 5-phosphate</name>
        <dbReference type="ChEBI" id="CHEBI:57792"/>
    </ligand>
</feature>
<dbReference type="SUPFAM" id="SSF55347">
    <property type="entry name" value="Glyceraldehyde-3-phosphate dehydrogenase-like, C-terminal domain"/>
    <property type="match status" value="1"/>
</dbReference>
<comment type="function">
    <text evidence="9">Catalyzes the NADPH-dependent rearrangement and reduction of 1-deoxy-D-xylulose-5-phosphate (DXP) to 2-C-methyl-D-erythritol 4-phosphate (MEP).</text>
</comment>
<dbReference type="SUPFAM" id="SSF69055">
    <property type="entry name" value="1-deoxy-D-xylulose-5-phosphate reductoisomerase, C-terminal domain"/>
    <property type="match status" value="1"/>
</dbReference>
<name>S5MEV6_9MOLU</name>
<dbReference type="GO" id="GO:0070402">
    <property type="term" value="F:NADPH binding"/>
    <property type="evidence" value="ECO:0007669"/>
    <property type="project" value="InterPro"/>
</dbReference>
<accession>S5MEV6</accession>
<dbReference type="SUPFAM" id="SSF51735">
    <property type="entry name" value="NAD(P)-binding Rossmann-fold domains"/>
    <property type="match status" value="1"/>
</dbReference>
<comment type="catalytic activity">
    <reaction evidence="8">
        <text>2-C-methyl-D-erythritol 4-phosphate + NADP(+) = 1-deoxy-D-xylulose 5-phosphate + NADPH + H(+)</text>
        <dbReference type="Rhea" id="RHEA:13717"/>
        <dbReference type="ChEBI" id="CHEBI:15378"/>
        <dbReference type="ChEBI" id="CHEBI:57783"/>
        <dbReference type="ChEBI" id="CHEBI:57792"/>
        <dbReference type="ChEBI" id="CHEBI:58262"/>
        <dbReference type="ChEBI" id="CHEBI:58349"/>
        <dbReference type="EC" id="1.1.1.267"/>
    </reaction>
    <physiologicalReaction direction="right-to-left" evidence="8">
        <dbReference type="Rhea" id="RHEA:13719"/>
    </physiologicalReaction>
</comment>